<reference evidence="2" key="1">
    <citation type="submission" date="2023-04" db="EMBL/GenBank/DDBJ databases">
        <authorList>
            <person name="Vijverberg K."/>
            <person name="Xiong W."/>
            <person name="Schranz E."/>
        </authorList>
    </citation>
    <scope>NUCLEOTIDE SEQUENCE</scope>
</reference>
<evidence type="ECO:0000256" key="1">
    <source>
        <dbReference type="SAM" id="SignalP"/>
    </source>
</evidence>
<dbReference type="Proteomes" id="UP001177003">
    <property type="component" value="Chromosome 5"/>
</dbReference>
<feature type="chain" id="PRO_5041289691" evidence="1">
    <location>
        <begin position="20"/>
        <end position="205"/>
    </location>
</feature>
<gene>
    <name evidence="2" type="ORF">LSALG_LOCUS27828</name>
</gene>
<dbReference type="EMBL" id="OX465081">
    <property type="protein sequence ID" value="CAI9288536.1"/>
    <property type="molecule type" value="Genomic_DNA"/>
</dbReference>
<evidence type="ECO:0000313" key="3">
    <source>
        <dbReference type="Proteomes" id="UP001177003"/>
    </source>
</evidence>
<dbReference type="AlphaFoldDB" id="A0AA36E9U8"/>
<accession>A0AA36E9U8</accession>
<keyword evidence="1" id="KW-0732">Signal</keyword>
<name>A0AA36E9U8_LACSI</name>
<organism evidence="2 3">
    <name type="scientific">Lactuca saligna</name>
    <name type="common">Willowleaf lettuce</name>
    <dbReference type="NCBI Taxonomy" id="75948"/>
    <lineage>
        <taxon>Eukaryota</taxon>
        <taxon>Viridiplantae</taxon>
        <taxon>Streptophyta</taxon>
        <taxon>Embryophyta</taxon>
        <taxon>Tracheophyta</taxon>
        <taxon>Spermatophyta</taxon>
        <taxon>Magnoliopsida</taxon>
        <taxon>eudicotyledons</taxon>
        <taxon>Gunneridae</taxon>
        <taxon>Pentapetalae</taxon>
        <taxon>asterids</taxon>
        <taxon>campanulids</taxon>
        <taxon>Asterales</taxon>
        <taxon>Asteraceae</taxon>
        <taxon>Cichorioideae</taxon>
        <taxon>Cichorieae</taxon>
        <taxon>Lactucinae</taxon>
        <taxon>Lactuca</taxon>
    </lineage>
</organism>
<feature type="signal peptide" evidence="1">
    <location>
        <begin position="1"/>
        <end position="19"/>
    </location>
</feature>
<proteinExistence type="predicted"/>
<keyword evidence="3" id="KW-1185">Reference proteome</keyword>
<protein>
    <submittedName>
        <fullName evidence="2">Uncharacterized protein</fullName>
    </submittedName>
</protein>
<evidence type="ECO:0000313" key="2">
    <source>
        <dbReference type="EMBL" id="CAI9288536.1"/>
    </source>
</evidence>
<sequence>MSFVLALVGSIAPLLPVAAKFTGIYKYLYISGIEVVVRADAVVRVPATSSKGAGPSMLEGQSGYGSTMQDSPKFTYGDYPAATQKILEGLLQQLLSLKWSEPELVEVIGHYSGKPSFSRTCVPTQGDFGPLISEISATPNFVPTVSNNPPFNNKKSNIGLIVWILVPVVVVLRRYIKIYTELRSPVEKDEIIFEDLDAFTTSIIA</sequence>